<feature type="compositionally biased region" description="Basic and acidic residues" evidence="1">
    <location>
        <begin position="1"/>
        <end position="11"/>
    </location>
</feature>
<dbReference type="GeneID" id="92715540"/>
<dbReference type="KEGG" id="dho:Dia5BBH33_03110"/>
<dbReference type="RefSeq" id="WP_179951948.1">
    <property type="nucleotide sequence ID" value="NZ_AP019697.1"/>
</dbReference>
<feature type="compositionally biased region" description="Basic and acidic residues" evidence="1">
    <location>
        <begin position="475"/>
        <end position="490"/>
    </location>
</feature>
<evidence type="ECO:0000256" key="1">
    <source>
        <dbReference type="SAM" id="MobiDB-lite"/>
    </source>
</evidence>
<sequence length="517" mass="56616">MNEDKDLEKTPVVRPENAPVVKKEAEVPMEKPQAGVPMEKEAAGVPMETAAEVKEASAEEVKEAPAEAPKEEPAAEEAPKAEEAAPEAEEPAEEVHVDSPEADVEINIIDDRDETADSLIRWGAGRAGVIVAAPLLGTVALIANEVYMISKIGKVYGVELNQTAVLSFLGSMGATVVGSTLATLIPIAAMQIPIGVSVTYGVGKAAQRWIKDGMPDDTRPYKEVFEEEKANGEKDEKELEANPKKDEPLGDEKKDFTKELKKSWNDIYPERAHNTINQLADQLQDKANIFGDKLVNALKKAGVTDEQIENAKYTILGASEVAQETAQKTAKDLQAIARIKSREFRKDAAERANDMRGMARDQMDVLQKKTDEMKYRTEVQSEQMKLRSEKLKAQARVQMQEAKIQAGKLKIQAYDQAQAAQERAQEITDTTKTKVQEVSDTVKTKTAEYKEAAQQAAARTKETFRQTAEDYKAKIEERAAQKRAEAEAAGKENAPVEDAANAEGKAEPAAKPSDEAK</sequence>
<dbReference type="Gene3D" id="6.10.140.1430">
    <property type="match status" value="1"/>
</dbReference>
<dbReference type="AlphaFoldDB" id="A0A8D4UTI7"/>
<feature type="region of interest" description="Disordered" evidence="1">
    <location>
        <begin position="227"/>
        <end position="254"/>
    </location>
</feature>
<feature type="compositionally biased region" description="Basic and acidic residues" evidence="1">
    <location>
        <begin position="504"/>
        <end position="517"/>
    </location>
</feature>
<gene>
    <name evidence="2" type="ORF">Dia5BBH33_03110</name>
</gene>
<dbReference type="EMBL" id="AP019697">
    <property type="protein sequence ID" value="BBK24376.1"/>
    <property type="molecule type" value="Genomic_DNA"/>
</dbReference>
<protein>
    <submittedName>
        <fullName evidence="2">Uncharacterized protein</fullName>
    </submittedName>
</protein>
<feature type="region of interest" description="Disordered" evidence="1">
    <location>
        <begin position="1"/>
        <end position="98"/>
    </location>
</feature>
<dbReference type="Proteomes" id="UP000320585">
    <property type="component" value="Chromosome"/>
</dbReference>
<name>A0A8D4UTI7_9FIRM</name>
<evidence type="ECO:0000313" key="2">
    <source>
        <dbReference type="EMBL" id="BBK24376.1"/>
    </source>
</evidence>
<proteinExistence type="predicted"/>
<reference evidence="3" key="1">
    <citation type="submission" date="2019-05" db="EMBL/GenBank/DDBJ databases">
        <title>Complete genome sequencing of Dialister sp. strain 5BBH33.</title>
        <authorList>
            <person name="Sakamoto M."/>
            <person name="Murakami T."/>
            <person name="Mori H."/>
        </authorList>
    </citation>
    <scope>NUCLEOTIDE SEQUENCE [LARGE SCALE GENOMIC DNA]</scope>
    <source>
        <strain evidence="3">5BBH33</strain>
    </source>
</reference>
<organism evidence="2 3">
    <name type="scientific">Dialister hominis</name>
    <dbReference type="NCBI Taxonomy" id="2582419"/>
    <lineage>
        <taxon>Bacteria</taxon>
        <taxon>Bacillati</taxon>
        <taxon>Bacillota</taxon>
        <taxon>Negativicutes</taxon>
        <taxon>Veillonellales</taxon>
        <taxon>Veillonellaceae</taxon>
        <taxon>Dialister</taxon>
    </lineage>
</organism>
<feature type="compositionally biased region" description="Basic and acidic residues" evidence="1">
    <location>
        <begin position="51"/>
        <end position="83"/>
    </location>
</feature>
<accession>A0A8D4UTI7</accession>
<evidence type="ECO:0000313" key="3">
    <source>
        <dbReference type="Proteomes" id="UP000320585"/>
    </source>
</evidence>
<keyword evidence="3" id="KW-1185">Reference proteome</keyword>
<feature type="region of interest" description="Disordered" evidence="1">
    <location>
        <begin position="475"/>
        <end position="517"/>
    </location>
</feature>